<evidence type="ECO:0000313" key="2">
    <source>
        <dbReference type="EMBL" id="KAJ8373010.1"/>
    </source>
</evidence>
<proteinExistence type="predicted"/>
<dbReference type="Proteomes" id="UP001221898">
    <property type="component" value="Unassembled WGS sequence"/>
</dbReference>
<keyword evidence="3" id="KW-1185">Reference proteome</keyword>
<sequence>MGPARAERVPTSRFPQALLEPSPWKEQSRNGALPEPQWRPARAPLCWRRQELAFQRFARRSGRSELLPPHGPGQQPVTAPIAVVRFWFLFLFSTRKGRTMRRRLWANRRARDAVITSDAVTLTDARLRETVNGHACTSWHFSGCNPSPLLCGHDEDDDGAEGEEPAHGK</sequence>
<protein>
    <submittedName>
        <fullName evidence="2">Uncharacterized protein</fullName>
    </submittedName>
</protein>
<reference evidence="2" key="1">
    <citation type="journal article" date="2023" name="Science">
        <title>Genome structures resolve the early diversification of teleost fishes.</title>
        <authorList>
            <person name="Parey E."/>
            <person name="Louis A."/>
            <person name="Montfort J."/>
            <person name="Bouchez O."/>
            <person name="Roques C."/>
            <person name="Iampietro C."/>
            <person name="Lluch J."/>
            <person name="Castinel A."/>
            <person name="Donnadieu C."/>
            <person name="Desvignes T."/>
            <person name="Floi Bucao C."/>
            <person name="Jouanno E."/>
            <person name="Wen M."/>
            <person name="Mejri S."/>
            <person name="Dirks R."/>
            <person name="Jansen H."/>
            <person name="Henkel C."/>
            <person name="Chen W.J."/>
            <person name="Zahm M."/>
            <person name="Cabau C."/>
            <person name="Klopp C."/>
            <person name="Thompson A.W."/>
            <person name="Robinson-Rechavi M."/>
            <person name="Braasch I."/>
            <person name="Lecointre G."/>
            <person name="Bobe J."/>
            <person name="Postlethwait J.H."/>
            <person name="Berthelot C."/>
            <person name="Roest Crollius H."/>
            <person name="Guiguen Y."/>
        </authorList>
    </citation>
    <scope>NUCLEOTIDE SEQUENCE</scope>
    <source>
        <strain evidence="2">NC1722</strain>
    </source>
</reference>
<organism evidence="2 3">
    <name type="scientific">Aldrovandia affinis</name>
    <dbReference type="NCBI Taxonomy" id="143900"/>
    <lineage>
        <taxon>Eukaryota</taxon>
        <taxon>Metazoa</taxon>
        <taxon>Chordata</taxon>
        <taxon>Craniata</taxon>
        <taxon>Vertebrata</taxon>
        <taxon>Euteleostomi</taxon>
        <taxon>Actinopterygii</taxon>
        <taxon>Neopterygii</taxon>
        <taxon>Teleostei</taxon>
        <taxon>Notacanthiformes</taxon>
        <taxon>Halosauridae</taxon>
        <taxon>Aldrovandia</taxon>
    </lineage>
</organism>
<comment type="caution">
    <text evidence="2">The sequence shown here is derived from an EMBL/GenBank/DDBJ whole genome shotgun (WGS) entry which is preliminary data.</text>
</comment>
<feature type="region of interest" description="Disordered" evidence="1">
    <location>
        <begin position="1"/>
        <end position="37"/>
    </location>
</feature>
<evidence type="ECO:0000313" key="3">
    <source>
        <dbReference type="Proteomes" id="UP001221898"/>
    </source>
</evidence>
<accession>A0AAD7W2B4</accession>
<gene>
    <name evidence="2" type="ORF">AAFF_G00272010</name>
</gene>
<evidence type="ECO:0000256" key="1">
    <source>
        <dbReference type="SAM" id="MobiDB-lite"/>
    </source>
</evidence>
<dbReference type="AlphaFoldDB" id="A0AAD7W2B4"/>
<feature type="compositionally biased region" description="Basic and acidic residues" evidence="1">
    <location>
        <begin position="1"/>
        <end position="10"/>
    </location>
</feature>
<dbReference type="EMBL" id="JAINUG010000376">
    <property type="protein sequence ID" value="KAJ8373010.1"/>
    <property type="molecule type" value="Genomic_DNA"/>
</dbReference>
<name>A0AAD7W2B4_9TELE</name>